<keyword evidence="4" id="KW-0687">Ribonucleoprotein</keyword>
<evidence type="ECO:0000259" key="3">
    <source>
        <dbReference type="Pfam" id="PF23494"/>
    </source>
</evidence>
<evidence type="ECO:0000313" key="5">
    <source>
        <dbReference type="Proteomes" id="UP000239663"/>
    </source>
</evidence>
<gene>
    <name evidence="4" type="ORF">CYL18_18505</name>
</gene>
<dbReference type="GO" id="GO:0005840">
    <property type="term" value="C:ribosome"/>
    <property type="evidence" value="ECO:0007669"/>
    <property type="project" value="UniProtKB-KW"/>
</dbReference>
<reference evidence="4 5" key="1">
    <citation type="submission" date="2017-12" db="EMBL/GenBank/DDBJ databases">
        <title>Taxonomic description and draft genome of Pradoshia cofamensis Gen. nov., sp. nov., a thermotolerant bacillale isolated from anterior gut of earthworm Eisenia fetida.</title>
        <authorList>
            <person name="Saha T."/>
            <person name="Chakraborty R."/>
        </authorList>
    </citation>
    <scope>NUCLEOTIDE SEQUENCE [LARGE SCALE GENOMIC DNA]</scope>
    <source>
        <strain evidence="4 5">EAG3</strain>
    </source>
</reference>
<dbReference type="EMBL" id="PKOZ01000027">
    <property type="protein sequence ID" value="PQD93685.1"/>
    <property type="molecule type" value="Genomic_DNA"/>
</dbReference>
<evidence type="ECO:0000256" key="1">
    <source>
        <dbReference type="SAM" id="Phobius"/>
    </source>
</evidence>
<proteinExistence type="predicted"/>
<dbReference type="Proteomes" id="UP000239663">
    <property type="component" value="Unassembled WGS sequence"/>
</dbReference>
<dbReference type="InterPro" id="IPR057798">
    <property type="entry name" value="PH_YqeB"/>
</dbReference>
<accession>A0A2S7MVA2</accession>
<dbReference type="InterPro" id="IPR056411">
    <property type="entry name" value="CysS_C"/>
</dbReference>
<feature type="domain" description="Cysteinyl-tRNA ligase anticodon binding" evidence="2">
    <location>
        <begin position="172"/>
        <end position="222"/>
    </location>
</feature>
<keyword evidence="4" id="KW-0689">Ribosomal protein</keyword>
<keyword evidence="5" id="KW-1185">Reference proteome</keyword>
<feature type="domain" description="YqeB PH" evidence="3">
    <location>
        <begin position="7"/>
        <end position="156"/>
    </location>
</feature>
<dbReference type="OrthoDB" id="5145029at2"/>
<comment type="caution">
    <text evidence="4">The sequence shown here is derived from an EMBL/GenBank/DDBJ whole genome shotgun (WGS) entry which is preliminary data.</text>
</comment>
<name>A0A2S7MVA2_9BACI</name>
<dbReference type="AlphaFoldDB" id="A0A2S7MVA2"/>
<keyword evidence="1" id="KW-1133">Transmembrane helix</keyword>
<dbReference type="Pfam" id="PF23494">
    <property type="entry name" value="bPH_10"/>
    <property type="match status" value="1"/>
</dbReference>
<protein>
    <submittedName>
        <fullName evidence="4">50S ribosomal protein L29</fullName>
    </submittedName>
</protein>
<keyword evidence="1" id="KW-0472">Membrane</keyword>
<feature type="transmembrane region" description="Helical" evidence="1">
    <location>
        <begin position="61"/>
        <end position="83"/>
    </location>
</feature>
<dbReference type="Pfam" id="PF23493">
    <property type="entry name" value="CysS_C"/>
    <property type="match status" value="1"/>
</dbReference>
<dbReference type="RefSeq" id="WP_049672233.1">
    <property type="nucleotide sequence ID" value="NZ_PKOZ01000027.1"/>
</dbReference>
<evidence type="ECO:0000259" key="2">
    <source>
        <dbReference type="Pfam" id="PF23493"/>
    </source>
</evidence>
<evidence type="ECO:0000313" key="4">
    <source>
        <dbReference type="EMBL" id="PQD93685.1"/>
    </source>
</evidence>
<keyword evidence="1" id="KW-0812">Transmembrane</keyword>
<organism evidence="4 5">
    <name type="scientific">Pradoshia eiseniae</name>
    <dbReference type="NCBI Taxonomy" id="2064768"/>
    <lineage>
        <taxon>Bacteria</taxon>
        <taxon>Bacillati</taxon>
        <taxon>Bacillota</taxon>
        <taxon>Bacilli</taxon>
        <taxon>Bacillales</taxon>
        <taxon>Bacillaceae</taxon>
        <taxon>Pradoshia</taxon>
    </lineage>
</organism>
<feature type="transmembrane region" description="Helical" evidence="1">
    <location>
        <begin position="20"/>
        <end position="41"/>
    </location>
</feature>
<sequence length="228" mass="26363">MKDKEIVLGLSRFEKKLYFWVPMVLGGMLGWFIPVISDLLLKLPVVPWGGIIEFIASLNSLWFSIVASIIGIIVGIIWTLIIYNESLEIKINFENLQLKIDDKIDTIDKKDISAIYIDYNQLVILGESSNQLYREVLDAKKETAQEAFNLFQYPWCEKDPYEGQYQRWVLGHPDFPEKINALLYAREITLREGKKKEAKYLQMDLAKLGVVIKDENNAQYVRLAKGIN</sequence>